<dbReference type="EMBL" id="BONI01000055">
    <property type="protein sequence ID" value="GIG08913.1"/>
    <property type="molecule type" value="Genomic_DNA"/>
</dbReference>
<organism evidence="1 2">
    <name type="scientific">Catellatospora coxensis</name>
    <dbReference type="NCBI Taxonomy" id="310354"/>
    <lineage>
        <taxon>Bacteria</taxon>
        <taxon>Bacillati</taxon>
        <taxon>Actinomycetota</taxon>
        <taxon>Actinomycetes</taxon>
        <taxon>Micromonosporales</taxon>
        <taxon>Micromonosporaceae</taxon>
        <taxon>Catellatospora</taxon>
    </lineage>
</organism>
<name>A0A8J3PA11_9ACTN</name>
<dbReference type="AlphaFoldDB" id="A0A8J3PA11"/>
<dbReference type="Proteomes" id="UP000630887">
    <property type="component" value="Unassembled WGS sequence"/>
</dbReference>
<sequence>MLPVTENWPGSDMVKAIGLVVRAAVAAAKDVLASTGAAVVAAGLPADPSAVAQPVRPSRVAAATAITAPAIRRFTG</sequence>
<accession>A0A8J3PA11</accession>
<protein>
    <submittedName>
        <fullName evidence="1">Uncharacterized protein</fullName>
    </submittedName>
</protein>
<evidence type="ECO:0000313" key="2">
    <source>
        <dbReference type="Proteomes" id="UP000630887"/>
    </source>
</evidence>
<comment type="caution">
    <text evidence="1">The sequence shown here is derived from an EMBL/GenBank/DDBJ whole genome shotgun (WGS) entry which is preliminary data.</text>
</comment>
<keyword evidence="2" id="KW-1185">Reference proteome</keyword>
<evidence type="ECO:0000313" key="1">
    <source>
        <dbReference type="EMBL" id="GIG08913.1"/>
    </source>
</evidence>
<proteinExistence type="predicted"/>
<reference evidence="1 2" key="1">
    <citation type="submission" date="2021-01" db="EMBL/GenBank/DDBJ databases">
        <title>Whole genome shotgun sequence of Catellatospora coxensis NBRC 107359.</title>
        <authorList>
            <person name="Komaki H."/>
            <person name="Tamura T."/>
        </authorList>
    </citation>
    <scope>NUCLEOTIDE SEQUENCE [LARGE SCALE GENOMIC DNA]</scope>
    <source>
        <strain evidence="1 2">NBRC 107359</strain>
    </source>
</reference>
<gene>
    <name evidence="1" type="ORF">Cco03nite_56130</name>
</gene>